<dbReference type="GO" id="GO:0000077">
    <property type="term" value="P:DNA damage checkpoint signaling"/>
    <property type="evidence" value="ECO:0007669"/>
    <property type="project" value="InterPro"/>
</dbReference>
<dbReference type="SMART" id="SM00220">
    <property type="entry name" value="S_TKc"/>
    <property type="match status" value="1"/>
</dbReference>
<dbReference type="SUPFAM" id="SSF56112">
    <property type="entry name" value="Protein kinase-like (PK-like)"/>
    <property type="match status" value="1"/>
</dbReference>
<dbReference type="InterPro" id="IPR017441">
    <property type="entry name" value="Protein_kinase_ATP_BS"/>
</dbReference>
<dbReference type="Gene3D" id="3.30.200.20">
    <property type="entry name" value="Phosphorylase Kinase, domain 1"/>
    <property type="match status" value="1"/>
</dbReference>
<dbReference type="InterPro" id="IPR045864">
    <property type="entry name" value="aa-tRNA-synth_II/BPL/LPL"/>
</dbReference>
<dbReference type="Pfam" id="PF00069">
    <property type="entry name" value="Pkinase"/>
    <property type="match status" value="1"/>
</dbReference>
<dbReference type="Pfam" id="PF05773">
    <property type="entry name" value="RWD"/>
    <property type="match status" value="1"/>
</dbReference>
<evidence type="ECO:0000256" key="1">
    <source>
        <dbReference type="ARBA" id="ARBA00012513"/>
    </source>
</evidence>
<organism evidence="15 16">
    <name type="scientific">Panagrolaimus superbus</name>
    <dbReference type="NCBI Taxonomy" id="310955"/>
    <lineage>
        <taxon>Eukaryota</taxon>
        <taxon>Metazoa</taxon>
        <taxon>Ecdysozoa</taxon>
        <taxon>Nematoda</taxon>
        <taxon>Chromadorea</taxon>
        <taxon>Rhabditida</taxon>
        <taxon>Tylenchina</taxon>
        <taxon>Panagrolaimomorpha</taxon>
        <taxon>Panagrolaimoidea</taxon>
        <taxon>Panagrolaimidae</taxon>
        <taxon>Panagrolaimus</taxon>
    </lineage>
</organism>
<name>A0A914Z083_9BILA</name>
<dbReference type="PANTHER" id="PTHR11042">
    <property type="entry name" value="EUKARYOTIC TRANSLATION INITIATION FACTOR 2-ALPHA KINASE EIF2-ALPHA KINASE -RELATED"/>
    <property type="match status" value="1"/>
</dbReference>
<dbReference type="InterPro" id="IPR016255">
    <property type="entry name" value="Gcn2"/>
</dbReference>
<evidence type="ECO:0000256" key="7">
    <source>
        <dbReference type="ARBA" id="ARBA00047899"/>
    </source>
</evidence>
<dbReference type="InterPro" id="IPR016135">
    <property type="entry name" value="UBQ-conjugating_enzyme/RWD"/>
</dbReference>
<dbReference type="GO" id="GO:0005829">
    <property type="term" value="C:cytosol"/>
    <property type="evidence" value="ECO:0007669"/>
    <property type="project" value="TreeGrafter"/>
</dbReference>
<dbReference type="WBParaSite" id="PSU_v2.g3688.t1">
    <property type="protein sequence ID" value="PSU_v2.g3688.t1"/>
    <property type="gene ID" value="PSU_v2.g3688"/>
</dbReference>
<evidence type="ECO:0000256" key="3">
    <source>
        <dbReference type="ARBA" id="ARBA00022679"/>
    </source>
</evidence>
<dbReference type="Proteomes" id="UP000887577">
    <property type="component" value="Unplaced"/>
</dbReference>
<dbReference type="Gene3D" id="1.10.510.10">
    <property type="entry name" value="Transferase(Phosphotransferase) domain 1"/>
    <property type="match status" value="1"/>
</dbReference>
<feature type="domain" description="RWD" evidence="14">
    <location>
        <begin position="10"/>
        <end position="123"/>
    </location>
</feature>
<dbReference type="PROSITE" id="PS50011">
    <property type="entry name" value="PROTEIN_KINASE_DOM"/>
    <property type="match status" value="1"/>
</dbReference>
<feature type="binding site" evidence="10">
    <location>
        <begin position="526"/>
        <end position="534"/>
    </location>
    <ligand>
        <name>ATP</name>
        <dbReference type="ChEBI" id="CHEBI:30616"/>
    </ligand>
</feature>
<proteinExistence type="predicted"/>
<evidence type="ECO:0000256" key="12">
    <source>
        <dbReference type="SAM" id="MobiDB-lite"/>
    </source>
</evidence>
<evidence type="ECO:0000259" key="13">
    <source>
        <dbReference type="PROSITE" id="PS50011"/>
    </source>
</evidence>
<dbReference type="PROSITE" id="PS50908">
    <property type="entry name" value="RWD"/>
    <property type="match status" value="1"/>
</dbReference>
<evidence type="ECO:0000256" key="9">
    <source>
        <dbReference type="PIRSR" id="PIRSR000660-1"/>
    </source>
</evidence>
<dbReference type="SUPFAM" id="SSF55681">
    <property type="entry name" value="Class II aaRS and biotin synthetases"/>
    <property type="match status" value="1"/>
</dbReference>
<dbReference type="SMART" id="SM00591">
    <property type="entry name" value="RWD"/>
    <property type="match status" value="1"/>
</dbReference>
<evidence type="ECO:0000256" key="5">
    <source>
        <dbReference type="ARBA" id="ARBA00022777"/>
    </source>
</evidence>
<dbReference type="Gene3D" id="3.30.930.10">
    <property type="entry name" value="Bira Bifunctional Protein, Domain 2"/>
    <property type="match status" value="1"/>
</dbReference>
<dbReference type="PROSITE" id="PS00107">
    <property type="entry name" value="PROTEIN_KINASE_ATP"/>
    <property type="match status" value="1"/>
</dbReference>
<dbReference type="SUPFAM" id="SSF54495">
    <property type="entry name" value="UBC-like"/>
    <property type="match status" value="1"/>
</dbReference>
<comment type="catalytic activity">
    <reaction evidence="7">
        <text>L-threonyl-[protein] + ATP = O-phospho-L-threonyl-[protein] + ADP + H(+)</text>
        <dbReference type="Rhea" id="RHEA:46608"/>
        <dbReference type="Rhea" id="RHEA-COMP:11060"/>
        <dbReference type="Rhea" id="RHEA-COMP:11605"/>
        <dbReference type="ChEBI" id="CHEBI:15378"/>
        <dbReference type="ChEBI" id="CHEBI:30013"/>
        <dbReference type="ChEBI" id="CHEBI:30616"/>
        <dbReference type="ChEBI" id="CHEBI:61977"/>
        <dbReference type="ChEBI" id="CHEBI:456216"/>
        <dbReference type="EC" id="2.7.11.1"/>
    </reaction>
</comment>
<evidence type="ECO:0000313" key="15">
    <source>
        <dbReference type="Proteomes" id="UP000887577"/>
    </source>
</evidence>
<evidence type="ECO:0000256" key="10">
    <source>
        <dbReference type="PIRSR" id="PIRSR000660-2"/>
    </source>
</evidence>
<keyword evidence="3" id="KW-0808">Transferase</keyword>
<reference evidence="16" key="1">
    <citation type="submission" date="2022-11" db="UniProtKB">
        <authorList>
            <consortium name="WormBaseParasite"/>
        </authorList>
    </citation>
    <scope>IDENTIFICATION</scope>
</reference>
<dbReference type="Gene3D" id="3.10.110.10">
    <property type="entry name" value="Ubiquitin Conjugating Enzyme"/>
    <property type="match status" value="1"/>
</dbReference>
<evidence type="ECO:0000256" key="6">
    <source>
        <dbReference type="ARBA" id="ARBA00022840"/>
    </source>
</evidence>
<evidence type="ECO:0000313" key="16">
    <source>
        <dbReference type="WBParaSite" id="PSU_v2.g3688.t1"/>
    </source>
</evidence>
<accession>A0A914Z083</accession>
<dbReference type="GO" id="GO:0005634">
    <property type="term" value="C:nucleus"/>
    <property type="evidence" value="ECO:0007669"/>
    <property type="project" value="TreeGrafter"/>
</dbReference>
<keyword evidence="5" id="KW-0418">Kinase</keyword>
<dbReference type="GO" id="GO:0004694">
    <property type="term" value="F:eukaryotic translation initiation factor 2alpha kinase activity"/>
    <property type="evidence" value="ECO:0007669"/>
    <property type="project" value="InterPro"/>
</dbReference>
<dbReference type="InterPro" id="IPR050339">
    <property type="entry name" value="CC_SR_Kinase"/>
</dbReference>
<evidence type="ECO:0000256" key="8">
    <source>
        <dbReference type="ARBA" id="ARBA00048679"/>
    </source>
</evidence>
<dbReference type="FunFam" id="3.10.110.10:FF:000050">
    <property type="entry name" value="eIF-2-alpha kinase GCN2"/>
    <property type="match status" value="1"/>
</dbReference>
<evidence type="ECO:0000256" key="4">
    <source>
        <dbReference type="ARBA" id="ARBA00022741"/>
    </source>
</evidence>
<dbReference type="PANTHER" id="PTHR11042:SF136">
    <property type="entry name" value="EIF-2-ALPHA KINASE GCN2"/>
    <property type="match status" value="1"/>
</dbReference>
<evidence type="ECO:0000256" key="11">
    <source>
        <dbReference type="PROSITE-ProRule" id="PRU10141"/>
    </source>
</evidence>
<dbReference type="EC" id="2.7.11.1" evidence="1"/>
<keyword evidence="2" id="KW-0723">Serine/threonine-protein kinase</keyword>
<keyword evidence="15" id="KW-1185">Reference proteome</keyword>
<feature type="active site" description="Proton acceptor" evidence="9">
    <location>
        <position position="755"/>
    </location>
</feature>
<keyword evidence="6 10" id="KW-0067">ATP-binding</keyword>
<feature type="region of interest" description="Disordered" evidence="12">
    <location>
        <begin position="602"/>
        <end position="629"/>
    </location>
</feature>
<evidence type="ECO:0000259" key="14">
    <source>
        <dbReference type="PROSITE" id="PS50908"/>
    </source>
</evidence>
<protein>
    <recommendedName>
        <fullName evidence="1">non-specific serine/threonine protein kinase</fullName>
        <ecNumber evidence="1">2.7.11.1</ecNumber>
    </recommendedName>
</protein>
<dbReference type="InterPro" id="IPR011009">
    <property type="entry name" value="Kinase-like_dom_sf"/>
</dbReference>
<dbReference type="GO" id="GO:1990625">
    <property type="term" value="P:negative regulation of cytoplasmic translational initiation in response to stress"/>
    <property type="evidence" value="ECO:0007669"/>
    <property type="project" value="TreeGrafter"/>
</dbReference>
<feature type="domain" description="Protein kinase" evidence="13">
    <location>
        <begin position="520"/>
        <end position="912"/>
    </location>
</feature>
<comment type="catalytic activity">
    <reaction evidence="8">
        <text>L-seryl-[protein] + ATP = O-phospho-L-seryl-[protein] + ADP + H(+)</text>
        <dbReference type="Rhea" id="RHEA:17989"/>
        <dbReference type="Rhea" id="RHEA-COMP:9863"/>
        <dbReference type="Rhea" id="RHEA-COMP:11604"/>
        <dbReference type="ChEBI" id="CHEBI:15378"/>
        <dbReference type="ChEBI" id="CHEBI:29999"/>
        <dbReference type="ChEBI" id="CHEBI:30616"/>
        <dbReference type="ChEBI" id="CHEBI:83421"/>
        <dbReference type="ChEBI" id="CHEBI:456216"/>
        <dbReference type="EC" id="2.7.11.1"/>
    </reaction>
</comment>
<dbReference type="CDD" id="cd23823">
    <property type="entry name" value="RWD_GCN2"/>
    <property type="match status" value="1"/>
</dbReference>
<feature type="region of interest" description="Disordered" evidence="12">
    <location>
        <begin position="141"/>
        <end position="179"/>
    </location>
</feature>
<sequence length="1591" mass="181416">MDYCKKLQLEEADILKAIYGPLVITCKTENCWKKWCPLECCIRILPSGDQAYVSVNLSFYCSENYPNVVPTITISESEGLTTHEIKSLLDTLKAEAESLKKRKEPEPMIYDLCTACKEFLDSKNKKGESIYDSMVKQKEMIEKEKKRHRADSEKREYEEIAAENERRRQHQELEKRKKDEEQINLTKALNVGEIGEFISIKTCNGEEKTINKKVNNVQRRKPLHRFCREWSAYDDHQQELLVSEWTFSYNLGRKHDRKSLPDFTPFSTKLESFVNTANLKLKNLDGQFDKSLYPYHFIHLIKHALQSSNFKFSILVGQYINPEHRCIAESVNFIRKHVHSLIPVFASDTICGIKWLHNQQQPHGHIDAKSVWITKKERFCLSDAIFMPDLLALCSNFEDITESAKILSKQSPPSSPVVKSLRFKSVEDQKKDIFNLGTLIDSITMKNVSIIEDQESNFSKTLYGFIRLCQNSKSIDQLLEHKFLSLNFLNMSPHINNSVSDDGSIIPFNQFEHTRLAKDFCNFQHLGKGGFGQVMIARNKLDWNDYAIKLLVKLNHPNVVRYFAAWIETTEYTSPLTMSTKDTKSEITKNTEASIVFSDGSGDASNSFESADTQPSDNDSSSTSSSSSVKMGKFFRKPKASFSTSRVQTIFSPVTATSKSGVNSEFDVIFDDEDNEDEHLRLPKVEEDDENMVEEYSPNLQKMLYIQMEYCEGNTLKALIDSGKLYGNTELAWKLFRQILNGLQYIHSQNTLHRDIKPGNLFLDSNMNIKIGDFGLAILEPLARNDIDANASVTTVMTMFQTGNVGTGSYIAPEVEKSNVLLKQTYDSKCDVYSVGIVLFEIFYRPLPNGMERVEVIKNLRNIGSFPEDFGKQLMEYQKESLKELLKSMLALNPKERPTVIDLLDDDRVPFVEDEQADFEKKFGMLLRNRKSAFHQWVLDEIFSLEVPPSADFLYDKGVVTDEKSEELRHQAIISSIARDLRAIFHLHGVFELAGHPFIPFTTEKSSISLPQNPFTILDRSGYLLSYSSDLRQSFMRYCVRNNVQNIRRFAFGKVTTSAETPGAAIIGVHPNERYECCVDFISPIHCAKNLGAEVLNLIIEFEKHIPVLNGLKHTIRIGHSRLIEAVCAVHGVHGNMYKRIQNSFHSFIKSKKQTTDAKINRLSKETKLSLQTATVIVRQLEPVESLDELKNRFNKLMKTKTEIQNIVTTALEEITQTVENMLLLCEDRKYSIIFDPGLVYRPNVFSDGLCYLLQVEIHSKNKVYQQNVLAGGRYDTFLALQKHTTDESNKNLCAFGINISLDMLYSFHKYIELPITICRVMVFPLLNELMKDAMDAVKEFRLKNHSAYVHYDISSNIQDVLDYCKVNCIPFLLTISDSNKFVVYENIELTKASRKSTIDGYYQTALSPDEAIHHIVAADLSHYHQGAIASTSNEMVTSATIVTLSTTPSVTANLSSTNRISASFAPFANLSINYAFSSGKPAQNTRKKIDTQIQLVLLKMLQNINTKAKVEVFATDLPSEILNSINNSINRYMNSEEFDRVFQQISVGKAKRELDALQSALKPFFGSFTTETSPLILWTRLSENTYKLIM</sequence>
<dbReference type="PIRSF" id="PIRSF000660">
    <property type="entry name" value="Ser/Thr_PK_GCN2"/>
    <property type="match status" value="1"/>
</dbReference>
<evidence type="ECO:0000256" key="2">
    <source>
        <dbReference type="ARBA" id="ARBA00022527"/>
    </source>
</evidence>
<dbReference type="GO" id="GO:0005524">
    <property type="term" value="F:ATP binding"/>
    <property type="evidence" value="ECO:0007669"/>
    <property type="project" value="UniProtKB-UniRule"/>
</dbReference>
<dbReference type="InterPro" id="IPR000719">
    <property type="entry name" value="Prot_kinase_dom"/>
</dbReference>
<feature type="compositionally biased region" description="Low complexity" evidence="12">
    <location>
        <begin position="616"/>
        <end position="628"/>
    </location>
</feature>
<dbReference type="GO" id="GO:0009893">
    <property type="term" value="P:positive regulation of metabolic process"/>
    <property type="evidence" value="ECO:0007669"/>
    <property type="project" value="UniProtKB-ARBA"/>
</dbReference>
<feature type="binding site" evidence="10 11">
    <location>
        <position position="549"/>
    </location>
    <ligand>
        <name>ATP</name>
        <dbReference type="ChEBI" id="CHEBI:30616"/>
    </ligand>
</feature>
<feature type="compositionally biased region" description="Polar residues" evidence="12">
    <location>
        <begin position="603"/>
        <end position="615"/>
    </location>
</feature>
<keyword evidence="4 10" id="KW-0547">Nucleotide-binding</keyword>
<dbReference type="InterPro" id="IPR006575">
    <property type="entry name" value="RWD_dom"/>
</dbReference>